<comment type="caution">
    <text evidence="1">The sequence shown here is derived from an EMBL/GenBank/DDBJ whole genome shotgun (WGS) entry which is preliminary data.</text>
</comment>
<accession>X1E273</accession>
<proteinExistence type="predicted"/>
<sequence length="60" mass="6563">IYPSATDHNFSFNGICENSSDIDSATINYEFYLDSSNPPTTLRKKSFVAPEITGVTVSTV</sequence>
<name>X1E273_9ZZZZ</name>
<gene>
    <name evidence="1" type="ORF">S01H4_54178</name>
</gene>
<dbReference type="AlphaFoldDB" id="X1E273"/>
<feature type="non-terminal residue" evidence="1">
    <location>
        <position position="1"/>
    </location>
</feature>
<protein>
    <submittedName>
        <fullName evidence="1">Uncharacterized protein</fullName>
    </submittedName>
</protein>
<evidence type="ECO:0000313" key="1">
    <source>
        <dbReference type="EMBL" id="GAH11274.1"/>
    </source>
</evidence>
<organism evidence="1">
    <name type="scientific">marine sediment metagenome</name>
    <dbReference type="NCBI Taxonomy" id="412755"/>
    <lineage>
        <taxon>unclassified sequences</taxon>
        <taxon>metagenomes</taxon>
        <taxon>ecological metagenomes</taxon>
    </lineage>
</organism>
<reference evidence="1" key="1">
    <citation type="journal article" date="2014" name="Front. Microbiol.">
        <title>High frequency of phylogenetically diverse reductive dehalogenase-homologous genes in deep subseafloor sedimentary metagenomes.</title>
        <authorList>
            <person name="Kawai M."/>
            <person name="Futagami T."/>
            <person name="Toyoda A."/>
            <person name="Takaki Y."/>
            <person name="Nishi S."/>
            <person name="Hori S."/>
            <person name="Arai W."/>
            <person name="Tsubouchi T."/>
            <person name="Morono Y."/>
            <person name="Uchiyama I."/>
            <person name="Ito T."/>
            <person name="Fujiyama A."/>
            <person name="Inagaki F."/>
            <person name="Takami H."/>
        </authorList>
    </citation>
    <scope>NUCLEOTIDE SEQUENCE</scope>
    <source>
        <strain evidence="1">Expedition CK06-06</strain>
    </source>
</reference>
<dbReference type="EMBL" id="BART01031156">
    <property type="protein sequence ID" value="GAH11274.1"/>
    <property type="molecule type" value="Genomic_DNA"/>
</dbReference>